<dbReference type="GO" id="GO:0004722">
    <property type="term" value="F:protein serine/threonine phosphatase activity"/>
    <property type="evidence" value="ECO:0007669"/>
    <property type="project" value="UniProtKB-EC"/>
</dbReference>
<comment type="catalytic activity">
    <reaction evidence="1">
        <text>O-phospho-L-threonyl-[protein] + H2O = L-threonyl-[protein] + phosphate</text>
        <dbReference type="Rhea" id="RHEA:47004"/>
        <dbReference type="Rhea" id="RHEA-COMP:11060"/>
        <dbReference type="Rhea" id="RHEA-COMP:11605"/>
        <dbReference type="ChEBI" id="CHEBI:15377"/>
        <dbReference type="ChEBI" id="CHEBI:30013"/>
        <dbReference type="ChEBI" id="CHEBI:43474"/>
        <dbReference type="ChEBI" id="CHEBI:61977"/>
        <dbReference type="EC" id="3.1.3.16"/>
    </reaction>
</comment>
<dbReference type="SMART" id="SM00331">
    <property type="entry name" value="PP2C_SIG"/>
    <property type="match status" value="1"/>
</dbReference>
<dbReference type="PROSITE" id="PS51746">
    <property type="entry name" value="PPM_2"/>
    <property type="match status" value="1"/>
</dbReference>
<dbReference type="STRING" id="1077348.A0A2G8RR41"/>
<comment type="cofactor">
    <cofactor evidence="1">
        <name>Mn(2+)</name>
        <dbReference type="ChEBI" id="CHEBI:29035"/>
    </cofactor>
</comment>
<dbReference type="InterPro" id="IPR039123">
    <property type="entry name" value="PPTC7"/>
</dbReference>
<dbReference type="PANTHER" id="PTHR12320:SF1">
    <property type="entry name" value="PROTEIN PHOSPHATASE PTC7 HOMOLOG"/>
    <property type="match status" value="1"/>
</dbReference>
<dbReference type="SUPFAM" id="SSF81606">
    <property type="entry name" value="PP2C-like"/>
    <property type="match status" value="1"/>
</dbReference>
<keyword evidence="1" id="KW-0378">Hydrolase</keyword>
<dbReference type="GO" id="GO:0046872">
    <property type="term" value="F:metal ion binding"/>
    <property type="evidence" value="ECO:0007669"/>
    <property type="project" value="UniProtKB-UniRule"/>
</dbReference>
<evidence type="ECO:0000313" key="4">
    <source>
        <dbReference type="EMBL" id="PIL23977.1"/>
    </source>
</evidence>
<feature type="domain" description="PPM-type phosphatase" evidence="3">
    <location>
        <begin position="149"/>
        <end position="442"/>
    </location>
</feature>
<dbReference type="PANTHER" id="PTHR12320">
    <property type="entry name" value="PROTEIN PHOSPHATASE 2C"/>
    <property type="match status" value="1"/>
</dbReference>
<keyword evidence="1" id="KW-0904">Protein phosphatase</keyword>
<dbReference type="InterPro" id="IPR036457">
    <property type="entry name" value="PPM-type-like_dom_sf"/>
</dbReference>
<comment type="cofactor">
    <cofactor evidence="1">
        <name>Mg(2+)</name>
        <dbReference type="ChEBI" id="CHEBI:18420"/>
    </cofactor>
</comment>
<feature type="region of interest" description="Disordered" evidence="2">
    <location>
        <begin position="120"/>
        <end position="148"/>
    </location>
</feature>
<sequence>MARFDASLTRYASEWHSSDQAPFLSLRSSSTSLHLDRPDLGLSPFSRAHHLQLPNSYPVCTLVPVSMTLSSIAKHSLARTSTRTTSKCSLHPKHARYFSPSAPASSSSLPRPYRFHVGASWAGKPHDPRGPRVKSNPFPPDSPVGRWRDATLARPNAAAGKHIGEDFFYIQDGISLGVADGVGGWTESGIDPSLFSQALMFHAHRYSKVAWPGEPEVDPMQEYEEREQVEGWELSPVECLESAYGGVLRERNVLAGSSTACILTLNASTGVLRAANLGDSGFLIIRGSQVIYQQRAQTHFFNCPKQLSKLPTAQKRFSRAVVDHPSDADLCEIKLRHGDLILAYTDGLSDNVFPSEMVAICSLVARQFQFSRRTLTPSGETEIEGNVEDQEVQAMAERIVDYARICMANTKRVSPFERAAAREGMYFRGGKVDDVTVIVAMVQEAI</sequence>
<keyword evidence="1" id="KW-0479">Metal-binding</keyword>
<keyword evidence="5" id="KW-1185">Reference proteome</keyword>
<name>A0A2G8RR41_9APHY</name>
<evidence type="ECO:0000313" key="5">
    <source>
        <dbReference type="Proteomes" id="UP000230002"/>
    </source>
</evidence>
<evidence type="ECO:0000256" key="2">
    <source>
        <dbReference type="SAM" id="MobiDB-lite"/>
    </source>
</evidence>
<dbReference type="EC" id="3.1.3.16" evidence="1"/>
<evidence type="ECO:0000259" key="3">
    <source>
        <dbReference type="PROSITE" id="PS51746"/>
    </source>
</evidence>
<protein>
    <recommendedName>
        <fullName evidence="1">Protein phosphatase</fullName>
        <ecNumber evidence="1">3.1.3.16</ecNumber>
    </recommendedName>
</protein>
<dbReference type="Proteomes" id="UP000230002">
    <property type="component" value="Unassembled WGS sequence"/>
</dbReference>
<dbReference type="OrthoDB" id="60843at2759"/>
<dbReference type="Gene3D" id="3.60.40.10">
    <property type="entry name" value="PPM-type phosphatase domain"/>
    <property type="match status" value="1"/>
</dbReference>
<comment type="caution">
    <text evidence="4">The sequence shown here is derived from an EMBL/GenBank/DDBJ whole genome shotgun (WGS) entry which is preliminary data.</text>
</comment>
<keyword evidence="1" id="KW-0464">Manganese</keyword>
<gene>
    <name evidence="4" type="ORF">GSI_13728</name>
</gene>
<comment type="similarity">
    <text evidence="1">Belongs to the PP2C family.</text>
</comment>
<dbReference type="SMART" id="SM00332">
    <property type="entry name" value="PP2Cc"/>
    <property type="match status" value="1"/>
</dbReference>
<comment type="catalytic activity">
    <reaction evidence="1">
        <text>O-phospho-L-seryl-[protein] + H2O = L-seryl-[protein] + phosphate</text>
        <dbReference type="Rhea" id="RHEA:20629"/>
        <dbReference type="Rhea" id="RHEA-COMP:9863"/>
        <dbReference type="Rhea" id="RHEA-COMP:11604"/>
        <dbReference type="ChEBI" id="CHEBI:15377"/>
        <dbReference type="ChEBI" id="CHEBI:29999"/>
        <dbReference type="ChEBI" id="CHEBI:43474"/>
        <dbReference type="ChEBI" id="CHEBI:83421"/>
        <dbReference type="EC" id="3.1.3.16"/>
    </reaction>
</comment>
<organism evidence="4 5">
    <name type="scientific">Ganoderma sinense ZZ0214-1</name>
    <dbReference type="NCBI Taxonomy" id="1077348"/>
    <lineage>
        <taxon>Eukaryota</taxon>
        <taxon>Fungi</taxon>
        <taxon>Dikarya</taxon>
        <taxon>Basidiomycota</taxon>
        <taxon>Agaricomycotina</taxon>
        <taxon>Agaricomycetes</taxon>
        <taxon>Polyporales</taxon>
        <taxon>Polyporaceae</taxon>
        <taxon>Ganoderma</taxon>
    </lineage>
</organism>
<proteinExistence type="inferred from homology"/>
<keyword evidence="1" id="KW-0460">Magnesium</keyword>
<evidence type="ECO:0000256" key="1">
    <source>
        <dbReference type="RuleBase" id="RU366020"/>
    </source>
</evidence>
<dbReference type="InterPro" id="IPR001932">
    <property type="entry name" value="PPM-type_phosphatase-like_dom"/>
</dbReference>
<dbReference type="AlphaFoldDB" id="A0A2G8RR41"/>
<accession>A0A2G8RR41</accession>
<dbReference type="EMBL" id="AYKW01000067">
    <property type="protein sequence ID" value="PIL23977.1"/>
    <property type="molecule type" value="Genomic_DNA"/>
</dbReference>
<reference evidence="4 5" key="1">
    <citation type="journal article" date="2015" name="Sci. Rep.">
        <title>Chromosome-level genome map provides insights into diverse defense mechanisms in the medicinal fungus Ganoderma sinense.</title>
        <authorList>
            <person name="Zhu Y."/>
            <person name="Xu J."/>
            <person name="Sun C."/>
            <person name="Zhou S."/>
            <person name="Xu H."/>
            <person name="Nelson D.R."/>
            <person name="Qian J."/>
            <person name="Song J."/>
            <person name="Luo H."/>
            <person name="Xiang L."/>
            <person name="Li Y."/>
            <person name="Xu Z."/>
            <person name="Ji A."/>
            <person name="Wang L."/>
            <person name="Lu S."/>
            <person name="Hayward A."/>
            <person name="Sun W."/>
            <person name="Li X."/>
            <person name="Schwartz D.C."/>
            <person name="Wang Y."/>
            <person name="Chen S."/>
        </authorList>
    </citation>
    <scope>NUCLEOTIDE SEQUENCE [LARGE SCALE GENOMIC DNA]</scope>
    <source>
        <strain evidence="4 5">ZZ0214-1</strain>
    </source>
</reference>